<evidence type="ECO:0000313" key="2">
    <source>
        <dbReference type="EMBL" id="CAF0995916.1"/>
    </source>
</evidence>
<keyword evidence="6" id="KW-1185">Reference proteome</keyword>
<dbReference type="Proteomes" id="UP000681722">
    <property type="component" value="Unassembled WGS sequence"/>
</dbReference>
<evidence type="ECO:0000313" key="5">
    <source>
        <dbReference type="EMBL" id="CAF3896317.1"/>
    </source>
</evidence>
<comment type="caution">
    <text evidence="3">The sequence shown here is derived from an EMBL/GenBank/DDBJ whole genome shotgun (WGS) entry which is preliminary data.</text>
</comment>
<protein>
    <submittedName>
        <fullName evidence="3">Uncharacterized protein</fullName>
    </submittedName>
</protein>
<gene>
    <name evidence="3" type="ORF">GPM918_LOCUS20271</name>
    <name evidence="2" type="ORF">OVA965_LOCUS14311</name>
    <name evidence="5" type="ORF">SRO942_LOCUS20268</name>
    <name evidence="4" type="ORF">TMI583_LOCUS14314</name>
</gene>
<evidence type="ECO:0000313" key="4">
    <source>
        <dbReference type="EMBL" id="CAF3765627.1"/>
    </source>
</evidence>
<name>A0A814RDP0_9BILA</name>
<dbReference type="AlphaFoldDB" id="A0A814RDP0"/>
<evidence type="ECO:0000313" key="6">
    <source>
        <dbReference type="Proteomes" id="UP000663829"/>
    </source>
</evidence>
<dbReference type="EMBL" id="CAJNOQ010006363">
    <property type="protein sequence ID" value="CAF1132500.1"/>
    <property type="molecule type" value="Genomic_DNA"/>
</dbReference>
<reference evidence="3" key="1">
    <citation type="submission" date="2021-02" db="EMBL/GenBank/DDBJ databases">
        <authorList>
            <person name="Nowell W R."/>
        </authorList>
    </citation>
    <scope>NUCLEOTIDE SEQUENCE</scope>
</reference>
<dbReference type="EMBL" id="CAJOBC010006363">
    <property type="protein sequence ID" value="CAF3896317.1"/>
    <property type="molecule type" value="Genomic_DNA"/>
</dbReference>
<feature type="region of interest" description="Disordered" evidence="1">
    <location>
        <begin position="33"/>
        <end position="54"/>
    </location>
</feature>
<evidence type="ECO:0000313" key="3">
    <source>
        <dbReference type="EMBL" id="CAF1132500.1"/>
    </source>
</evidence>
<dbReference type="EMBL" id="CAJNOK010006179">
    <property type="protein sequence ID" value="CAF0995916.1"/>
    <property type="molecule type" value="Genomic_DNA"/>
</dbReference>
<dbReference type="Proteomes" id="UP000682733">
    <property type="component" value="Unassembled WGS sequence"/>
</dbReference>
<accession>A0A814RDP0</accession>
<feature type="compositionally biased region" description="Low complexity" evidence="1">
    <location>
        <begin position="34"/>
        <end position="49"/>
    </location>
</feature>
<sequence length="207" mass="23121">MGVCFAVLLSIPCSFIVILLICQKKYFFDDDSSDANSDSHSQSPSSRSSRANERFIINGRYRTPPPSYLPNYENDPPIGSPPPAYLQSTSLWEESLGSMPFTLTVAQTRSSTGVIVQQIQAESIQQVQQIITQLEQQNSTKLEELSTITLNNSVSSYQTTHEGEFKTSEGNNKNLYQILPIPHNFQHNVSILSSTNFSDISMETFQV</sequence>
<organism evidence="3 6">
    <name type="scientific">Didymodactylos carnosus</name>
    <dbReference type="NCBI Taxonomy" id="1234261"/>
    <lineage>
        <taxon>Eukaryota</taxon>
        <taxon>Metazoa</taxon>
        <taxon>Spiralia</taxon>
        <taxon>Gnathifera</taxon>
        <taxon>Rotifera</taxon>
        <taxon>Eurotatoria</taxon>
        <taxon>Bdelloidea</taxon>
        <taxon>Philodinida</taxon>
        <taxon>Philodinidae</taxon>
        <taxon>Didymodactylos</taxon>
    </lineage>
</organism>
<dbReference type="Proteomes" id="UP000663829">
    <property type="component" value="Unassembled WGS sequence"/>
</dbReference>
<proteinExistence type="predicted"/>
<evidence type="ECO:0000256" key="1">
    <source>
        <dbReference type="SAM" id="MobiDB-lite"/>
    </source>
</evidence>
<dbReference type="EMBL" id="CAJOBA010006186">
    <property type="protein sequence ID" value="CAF3765627.1"/>
    <property type="molecule type" value="Genomic_DNA"/>
</dbReference>
<dbReference type="Proteomes" id="UP000677228">
    <property type="component" value="Unassembled WGS sequence"/>
</dbReference>